<dbReference type="GO" id="GO:0005634">
    <property type="term" value="C:nucleus"/>
    <property type="evidence" value="ECO:0007669"/>
    <property type="project" value="UniProtKB-SubCell"/>
</dbReference>
<dbReference type="InterPro" id="IPR013087">
    <property type="entry name" value="Znf_C2H2_type"/>
</dbReference>
<keyword evidence="2" id="KW-0479">Metal-binding</keyword>
<evidence type="ECO:0000256" key="6">
    <source>
        <dbReference type="ARBA" id="ARBA00023015"/>
    </source>
</evidence>
<evidence type="ECO:0000256" key="3">
    <source>
        <dbReference type="ARBA" id="ARBA00022737"/>
    </source>
</evidence>
<comment type="subcellular location">
    <subcellularLocation>
        <location evidence="1">Nucleus</location>
    </subcellularLocation>
</comment>
<keyword evidence="6" id="KW-0805">Transcription regulation</keyword>
<dbReference type="Pfam" id="PF00096">
    <property type="entry name" value="zf-C2H2"/>
    <property type="match status" value="4"/>
</dbReference>
<feature type="compositionally biased region" description="Low complexity" evidence="9">
    <location>
        <begin position="684"/>
        <end position="697"/>
    </location>
</feature>
<evidence type="ECO:0000256" key="1">
    <source>
        <dbReference type="ARBA" id="ARBA00004123"/>
    </source>
</evidence>
<feature type="compositionally biased region" description="Basic and acidic residues" evidence="9">
    <location>
        <begin position="496"/>
        <end position="522"/>
    </location>
</feature>
<organism evidence="10">
    <name type="scientific">Cyprideis torosa</name>
    <dbReference type="NCBI Taxonomy" id="163714"/>
    <lineage>
        <taxon>Eukaryota</taxon>
        <taxon>Metazoa</taxon>
        <taxon>Ecdysozoa</taxon>
        <taxon>Arthropoda</taxon>
        <taxon>Crustacea</taxon>
        <taxon>Oligostraca</taxon>
        <taxon>Ostracoda</taxon>
        <taxon>Podocopa</taxon>
        <taxon>Podocopida</taxon>
        <taxon>Cytherocopina</taxon>
        <taxon>Cytheroidea</taxon>
        <taxon>Cytherideidae</taxon>
        <taxon>Cyprideis</taxon>
    </lineage>
</organism>
<dbReference type="SMART" id="SM00355">
    <property type="entry name" value="ZnF_C2H2"/>
    <property type="match status" value="7"/>
</dbReference>
<keyword evidence="4" id="KW-0863">Zinc-finger</keyword>
<feature type="region of interest" description="Disordered" evidence="9">
    <location>
        <begin position="760"/>
        <end position="800"/>
    </location>
</feature>
<dbReference type="PANTHER" id="PTHR16515">
    <property type="entry name" value="PR DOMAIN ZINC FINGER PROTEIN"/>
    <property type="match status" value="1"/>
</dbReference>
<feature type="compositionally biased region" description="Acidic residues" evidence="9">
    <location>
        <begin position="565"/>
        <end position="576"/>
    </location>
</feature>
<feature type="compositionally biased region" description="Basic and acidic residues" evidence="9">
    <location>
        <begin position="713"/>
        <end position="724"/>
    </location>
</feature>
<dbReference type="EMBL" id="OB660095">
    <property type="protein sequence ID" value="CAD7222714.1"/>
    <property type="molecule type" value="Genomic_DNA"/>
</dbReference>
<feature type="compositionally biased region" description="Basic and acidic residues" evidence="9">
    <location>
        <begin position="412"/>
        <end position="429"/>
    </location>
</feature>
<sequence length="853" mass="93126">MAAGTKGEEDSTLIPLLSFSLLQVIASLNGVRGYLDATEFGNWMKFVRCSPEKGIENIRPILVTGQVRSLEIYYEAILDIPRGHELILPPKEAILLQSSNASKNAASYDADSQDSGDKGSDGEEDSGLRCTSCDTLFNDCYQLDAHLVESHGYTANQYSCDHCNRSFSWKPNLLQHEIQEHGNPSGAKFSCENCGKIFSDPSNLQRHIRSQHSGARSHACPECGKTFATSSGLKQHTHIHSSIKPFQCEVCFKAYTQFSNLCRHKRMHADCRNQIKCHRCGQSFSTVTSLTKHKRFCDTTSGLGQGPIPASIPGNRTSVNVPISSSSATNVLLSNSTALNLLAQGGGLRAPHPFTSLYPGALFPPYPIMNFGSPGVPGMYGNPLFLSLQQQGLRPENLMLPPGMQIPGSESDGPKPKKPKLTEEIKSEKEDEDEEKSPSIPESDVPLTTKIKVETASPPASTTDLQKLSTSTATMVSPPSKRSLNMSIQKLLTRATENKIEPMEKRNGSSERKDEEEERKTETNLNGSALEEKKGDSGGDQPLDLSVKIEKQHQQHGSPVRKNEETDDDDVEENDEETKPPIGEEERDEDEGKETKDHSDDEKEEMKSSSEPSESPQKMFSGFPQIPTSLSNQMHPLMIEALCRRESGGFASSIIGPLLNGFPRPQVPRSPPESQTSASTSNQSFKSPSESSGSPSGKTRDRYSCKFCGKQTNLERHLRKHETGEMSPSPEARGDSDVSYCDEIRDFVGKVSSDLADDCSLSGRSDEVMSNLSEEELENEEGSLNESVPGSPAAEEAPSQSLRFPSLVENAFLSHTAAVPSTTSATRVDPSFVIRPGPSASEVVDQVPRVKSV</sequence>
<evidence type="ECO:0000256" key="5">
    <source>
        <dbReference type="ARBA" id="ARBA00022833"/>
    </source>
</evidence>
<dbReference type="FunFam" id="3.30.160.60:FF:000150">
    <property type="entry name" value="Mds1 and evi1 complex locus protein"/>
    <property type="match status" value="1"/>
</dbReference>
<protein>
    <submittedName>
        <fullName evidence="10">Uncharacterized protein</fullName>
    </submittedName>
</protein>
<dbReference type="PROSITE" id="PS00028">
    <property type="entry name" value="ZINC_FINGER_C2H2_1"/>
    <property type="match status" value="3"/>
</dbReference>
<feature type="region of interest" description="Disordered" evidence="9">
    <location>
        <begin position="652"/>
        <end position="738"/>
    </location>
</feature>
<evidence type="ECO:0000256" key="4">
    <source>
        <dbReference type="ARBA" id="ARBA00022771"/>
    </source>
</evidence>
<evidence type="ECO:0000256" key="9">
    <source>
        <dbReference type="SAM" id="MobiDB-lite"/>
    </source>
</evidence>
<proteinExistence type="predicted"/>
<feature type="compositionally biased region" description="Polar residues" evidence="9">
    <location>
        <begin position="672"/>
        <end position="683"/>
    </location>
</feature>
<feature type="compositionally biased region" description="Polar residues" evidence="9">
    <location>
        <begin position="458"/>
        <end position="490"/>
    </location>
</feature>
<accession>A0A7R8W0W2</accession>
<dbReference type="Pfam" id="PF21549">
    <property type="entry name" value="PRDM2_PR"/>
    <property type="match status" value="1"/>
</dbReference>
<dbReference type="GO" id="GO:0010468">
    <property type="term" value="P:regulation of gene expression"/>
    <property type="evidence" value="ECO:0007669"/>
    <property type="project" value="TreeGrafter"/>
</dbReference>
<evidence type="ECO:0000256" key="8">
    <source>
        <dbReference type="ARBA" id="ARBA00023242"/>
    </source>
</evidence>
<evidence type="ECO:0000256" key="7">
    <source>
        <dbReference type="ARBA" id="ARBA00023163"/>
    </source>
</evidence>
<feature type="compositionally biased region" description="Acidic residues" evidence="9">
    <location>
        <begin position="773"/>
        <end position="783"/>
    </location>
</feature>
<dbReference type="FunFam" id="3.30.160.60:FF:000126">
    <property type="entry name" value="Mds1 and evi1 complex locus protein"/>
    <property type="match status" value="1"/>
</dbReference>
<evidence type="ECO:0000313" key="10">
    <source>
        <dbReference type="EMBL" id="CAD7222714.1"/>
    </source>
</evidence>
<dbReference type="OrthoDB" id="9368434at2759"/>
<dbReference type="AlphaFoldDB" id="A0A7R8W0W2"/>
<reference evidence="10" key="1">
    <citation type="submission" date="2020-11" db="EMBL/GenBank/DDBJ databases">
        <authorList>
            <person name="Tran Van P."/>
        </authorList>
    </citation>
    <scope>NUCLEOTIDE SEQUENCE</scope>
</reference>
<dbReference type="InterPro" id="IPR046341">
    <property type="entry name" value="SET_dom_sf"/>
</dbReference>
<dbReference type="InterPro" id="IPR036236">
    <property type="entry name" value="Znf_C2H2_sf"/>
</dbReference>
<dbReference type="Gene3D" id="3.30.160.60">
    <property type="entry name" value="Classic Zinc Finger"/>
    <property type="match status" value="4"/>
</dbReference>
<dbReference type="GO" id="GO:0008270">
    <property type="term" value="F:zinc ion binding"/>
    <property type="evidence" value="ECO:0007669"/>
    <property type="project" value="UniProtKB-KW"/>
</dbReference>
<keyword evidence="8" id="KW-0539">Nucleus</keyword>
<feature type="region of interest" description="Disordered" evidence="9">
    <location>
        <begin position="396"/>
        <end position="631"/>
    </location>
</feature>
<name>A0A7R8W0W2_9CRUS</name>
<dbReference type="Gene3D" id="2.170.270.10">
    <property type="entry name" value="SET domain"/>
    <property type="match status" value="1"/>
</dbReference>
<feature type="compositionally biased region" description="Basic and acidic residues" evidence="9">
    <location>
        <begin position="593"/>
        <end position="608"/>
    </location>
</feature>
<dbReference type="PANTHER" id="PTHR16515:SF49">
    <property type="entry name" value="GASTRULA ZINC FINGER PROTEIN XLCGF49.1-LIKE-RELATED"/>
    <property type="match status" value="1"/>
</dbReference>
<evidence type="ECO:0000256" key="2">
    <source>
        <dbReference type="ARBA" id="ARBA00022723"/>
    </source>
</evidence>
<gene>
    <name evidence="10" type="ORF">CTOB1V02_LOCUS713</name>
</gene>
<keyword evidence="7" id="KW-0804">Transcription</keyword>
<dbReference type="InterPro" id="IPR050331">
    <property type="entry name" value="Zinc_finger"/>
</dbReference>
<dbReference type="PROSITE" id="PS50157">
    <property type="entry name" value="ZINC_FINGER_C2H2_2"/>
    <property type="match status" value="6"/>
</dbReference>
<dbReference type="SUPFAM" id="SSF57667">
    <property type="entry name" value="beta-beta-alpha zinc fingers"/>
    <property type="match status" value="3"/>
</dbReference>
<keyword evidence="3" id="KW-0677">Repeat</keyword>
<dbReference type="InterPro" id="IPR001214">
    <property type="entry name" value="SET_dom"/>
</dbReference>
<keyword evidence="5" id="KW-0862">Zinc</keyword>